<protein>
    <recommendedName>
        <fullName evidence="2">Rhodanese domain-containing protein</fullName>
    </recommendedName>
</protein>
<dbReference type="SUPFAM" id="SSF52821">
    <property type="entry name" value="Rhodanese/Cell cycle control phosphatase"/>
    <property type="match status" value="1"/>
</dbReference>
<dbReference type="CDD" id="cd00158">
    <property type="entry name" value="RHOD"/>
    <property type="match status" value="1"/>
</dbReference>
<reference evidence="4" key="1">
    <citation type="journal article" date="2011" name="J. Bacteriol.">
        <title>Genome sequences of eight morphologically diverse alphaproteobacteria.</title>
        <authorList>
            <consortium name="US DOE Joint Genome Institute"/>
            <person name="Brown P.J."/>
            <person name="Kysela D.T."/>
            <person name="Buechlein A."/>
            <person name="Hemmerich C."/>
            <person name="Brun Y.V."/>
        </authorList>
    </citation>
    <scope>NUCLEOTIDE SEQUENCE [LARGE SCALE GENOMIC DNA]</scope>
    <source>
        <strain evidence="4">ATCC 49814 / DSM 5838 / IFAM 1418</strain>
    </source>
</reference>
<proteinExistence type="predicted"/>
<gene>
    <name evidence="3" type="ordered locus">Hbal_3015</name>
</gene>
<keyword evidence="4" id="KW-1185">Reference proteome</keyword>
<accession>C6XRS3</accession>
<dbReference type="eggNOG" id="COG2897">
    <property type="taxonomic scope" value="Bacteria"/>
</dbReference>
<feature type="domain" description="Rhodanese" evidence="2">
    <location>
        <begin position="85"/>
        <end position="137"/>
    </location>
</feature>
<keyword evidence="1" id="KW-1133">Transmembrane helix</keyword>
<evidence type="ECO:0000256" key="1">
    <source>
        <dbReference type="SAM" id="Phobius"/>
    </source>
</evidence>
<dbReference type="Gene3D" id="3.40.250.10">
    <property type="entry name" value="Rhodanese-like domain"/>
    <property type="match status" value="1"/>
</dbReference>
<dbReference type="InterPro" id="IPR036873">
    <property type="entry name" value="Rhodanese-like_dom_sf"/>
</dbReference>
<dbReference type="InterPro" id="IPR001763">
    <property type="entry name" value="Rhodanese-like_dom"/>
</dbReference>
<dbReference type="Proteomes" id="UP000002745">
    <property type="component" value="Chromosome"/>
</dbReference>
<dbReference type="HOGENOM" id="CLU_110200_0_0_5"/>
<dbReference type="EMBL" id="CP001678">
    <property type="protein sequence ID" value="ACT60683.1"/>
    <property type="molecule type" value="Genomic_DNA"/>
</dbReference>
<feature type="transmembrane region" description="Helical" evidence="1">
    <location>
        <begin position="20"/>
        <end position="40"/>
    </location>
</feature>
<keyword evidence="1" id="KW-0812">Transmembrane</keyword>
<dbReference type="KEGG" id="hba:Hbal_3015"/>
<dbReference type="AlphaFoldDB" id="C6XRS3"/>
<dbReference type="STRING" id="582402.Hbal_3015"/>
<name>C6XRS3_HIRBI</name>
<evidence type="ECO:0000313" key="4">
    <source>
        <dbReference type="Proteomes" id="UP000002745"/>
    </source>
</evidence>
<evidence type="ECO:0000313" key="3">
    <source>
        <dbReference type="EMBL" id="ACT60683.1"/>
    </source>
</evidence>
<sequence>MAKNNINPEDNIHLRKMKPALIFAVLSVCAAIAMFAFGHMSAQTSNSQRKPSAVDYPTFQAMTDEARSHREQRLITLENFLEMGAVSDTIILDTRSKSAFEDGHIKGAVHLNFSDFTDDKLAEIIPDFDTRILIYCNNNFSDDVAPVPKKMVSLALNIPTFINLYGYGYTNIYELGEEISLDDLGDNWITKSNH</sequence>
<evidence type="ECO:0000259" key="2">
    <source>
        <dbReference type="PROSITE" id="PS50206"/>
    </source>
</evidence>
<dbReference type="OrthoDB" id="9807812at2"/>
<keyword evidence="1" id="KW-0472">Membrane</keyword>
<dbReference type="Pfam" id="PF00581">
    <property type="entry name" value="Rhodanese"/>
    <property type="match status" value="1"/>
</dbReference>
<dbReference type="PROSITE" id="PS50206">
    <property type="entry name" value="RHODANESE_3"/>
    <property type="match status" value="1"/>
</dbReference>
<organism evidence="3 4">
    <name type="scientific">Hirschia baltica (strain ATCC 49814 / DSM 5838 / IFAM 1418)</name>
    <dbReference type="NCBI Taxonomy" id="582402"/>
    <lineage>
        <taxon>Bacteria</taxon>
        <taxon>Pseudomonadati</taxon>
        <taxon>Pseudomonadota</taxon>
        <taxon>Alphaproteobacteria</taxon>
        <taxon>Hyphomonadales</taxon>
        <taxon>Hyphomonadaceae</taxon>
        <taxon>Hirschia</taxon>
    </lineage>
</organism>
<dbReference type="RefSeq" id="WP_015828833.1">
    <property type="nucleotide sequence ID" value="NC_012982.1"/>
</dbReference>